<evidence type="ECO:0000259" key="10">
    <source>
        <dbReference type="PROSITE" id="PS50860"/>
    </source>
</evidence>
<keyword evidence="5" id="KW-0547">Nucleotide-binding</keyword>
<dbReference type="GO" id="GO:0005829">
    <property type="term" value="C:cytosol"/>
    <property type="evidence" value="ECO:0007669"/>
    <property type="project" value="TreeGrafter"/>
</dbReference>
<evidence type="ECO:0000256" key="6">
    <source>
        <dbReference type="ARBA" id="ARBA00022840"/>
    </source>
</evidence>
<gene>
    <name evidence="11" type="ORF">ENV41_02705</name>
</gene>
<dbReference type="EMBL" id="DTGG01000086">
    <property type="protein sequence ID" value="HFZ09025.1"/>
    <property type="molecule type" value="Genomic_DNA"/>
</dbReference>
<evidence type="ECO:0000256" key="4">
    <source>
        <dbReference type="ARBA" id="ARBA00022598"/>
    </source>
</evidence>
<keyword evidence="3" id="KW-0820">tRNA-binding</keyword>
<keyword evidence="4" id="KW-0436">Ligase</keyword>
<keyword evidence="7" id="KW-0694">RNA-binding</keyword>
<evidence type="ECO:0000256" key="9">
    <source>
        <dbReference type="ARBA" id="ARBA00023146"/>
    </source>
</evidence>
<feature type="domain" description="Alanyl-transfer RNA synthetases family profile" evidence="10">
    <location>
        <begin position="4"/>
        <end position="435"/>
    </location>
</feature>
<evidence type="ECO:0000256" key="7">
    <source>
        <dbReference type="ARBA" id="ARBA00022884"/>
    </source>
</evidence>
<comment type="caution">
    <text evidence="11">The sequence shown here is derived from an EMBL/GenBank/DDBJ whole genome shotgun (WGS) entry which is preliminary data.</text>
</comment>
<dbReference type="EC" id="6.1.1.7" evidence="2"/>
<keyword evidence="8" id="KW-0648">Protein biosynthesis</keyword>
<dbReference type="InterPro" id="IPR045864">
    <property type="entry name" value="aa-tRNA-synth_II/BPL/LPL"/>
</dbReference>
<dbReference type="PANTHER" id="PTHR11777">
    <property type="entry name" value="ALANYL-TRNA SYNTHETASE"/>
    <property type="match status" value="1"/>
</dbReference>
<dbReference type="GO" id="GO:0002161">
    <property type="term" value="F:aminoacyl-tRNA deacylase activity"/>
    <property type="evidence" value="ECO:0007669"/>
    <property type="project" value="TreeGrafter"/>
</dbReference>
<dbReference type="InterPro" id="IPR018164">
    <property type="entry name" value="Ala-tRNA-synth_IIc_N"/>
</dbReference>
<dbReference type="GO" id="GO:0000049">
    <property type="term" value="F:tRNA binding"/>
    <property type="evidence" value="ECO:0007669"/>
    <property type="project" value="UniProtKB-KW"/>
</dbReference>
<dbReference type="PROSITE" id="PS50860">
    <property type="entry name" value="AA_TRNA_LIGASE_II_ALA"/>
    <property type="match status" value="1"/>
</dbReference>
<dbReference type="CDD" id="cd00673">
    <property type="entry name" value="AlaRS_core"/>
    <property type="match status" value="1"/>
</dbReference>
<dbReference type="Pfam" id="PF01411">
    <property type="entry name" value="tRNA-synt_2c"/>
    <property type="match status" value="1"/>
</dbReference>
<evidence type="ECO:0000256" key="8">
    <source>
        <dbReference type="ARBA" id="ARBA00022917"/>
    </source>
</evidence>
<dbReference type="AlphaFoldDB" id="A0A7V3J9X5"/>
<evidence type="ECO:0000313" key="11">
    <source>
        <dbReference type="EMBL" id="HFZ09025.1"/>
    </source>
</evidence>
<dbReference type="InterPro" id="IPR018165">
    <property type="entry name" value="Ala-tRNA-synth_IIc_core"/>
</dbReference>
<organism evidence="11">
    <name type="scientific">candidate division CPR3 bacterium</name>
    <dbReference type="NCBI Taxonomy" id="2268181"/>
    <lineage>
        <taxon>Bacteria</taxon>
        <taxon>Bacteria division CPR3</taxon>
    </lineage>
</organism>
<dbReference type="GO" id="GO:0006419">
    <property type="term" value="P:alanyl-tRNA aminoacylation"/>
    <property type="evidence" value="ECO:0007669"/>
    <property type="project" value="InterPro"/>
</dbReference>
<dbReference type="InterPro" id="IPR050058">
    <property type="entry name" value="Ala-tRNA_ligase"/>
</dbReference>
<accession>A0A7V3J9X5</accession>
<dbReference type="SUPFAM" id="SSF55681">
    <property type="entry name" value="Class II aaRS and biotin synthetases"/>
    <property type="match status" value="1"/>
</dbReference>
<dbReference type="InterPro" id="IPR018162">
    <property type="entry name" value="Ala-tRNA-ligase_IIc_anticod-bd"/>
</dbReference>
<evidence type="ECO:0000256" key="2">
    <source>
        <dbReference type="ARBA" id="ARBA00013168"/>
    </source>
</evidence>
<dbReference type="GO" id="GO:0004813">
    <property type="term" value="F:alanine-tRNA ligase activity"/>
    <property type="evidence" value="ECO:0007669"/>
    <property type="project" value="UniProtKB-EC"/>
</dbReference>
<sequence length="435" mass="49403">MNMWSHQEIREAFLKYFVKHDHLVIGSSSLVPVNDPTLLLINSGMAPLKPFFTGEKVPPHKRLCNIQKCIRTNDIESVGDRHHLTFFEMMGNWSIGDYFKREAIELAWRMISEVFKFDTSRIYVTVYAGDNKLLGIPPDDESQKIWESLIPGERIVRLGAGSNFWGPAGAYGPCGPCTEVFFDRGENYGCGKSTCGPDCECGRFLEIWNAGVFMQYYLQEGGTFTELPFKSVDAGAGLDRFAVVLQGVDSVYETDLLKPILATIVSRSNLPADSRSTRIIVDHLRCSTFMIADGIRPANLGKEYILRRLLRRTFLHSKLAEIDTAVLQEATMIVQEVFSPYYPELKSVGELVRQILEQELSGFEKTLNRGLWEFDKIVSRSSNTISGDDAFKLHDTLGFPIEMTKELAHMRGLAIDEERFKERFEEHRSRSRGKI</sequence>
<protein>
    <recommendedName>
        <fullName evidence="2">alanine--tRNA ligase</fullName>
        <ecNumber evidence="2">6.1.1.7</ecNumber>
    </recommendedName>
</protein>
<evidence type="ECO:0000256" key="5">
    <source>
        <dbReference type="ARBA" id="ARBA00022741"/>
    </source>
</evidence>
<dbReference type="SUPFAM" id="SSF101353">
    <property type="entry name" value="Putative anticodon-binding domain of alanyl-tRNA synthetase (AlaRS)"/>
    <property type="match status" value="1"/>
</dbReference>
<proteinExistence type="inferred from homology"/>
<evidence type="ECO:0000256" key="1">
    <source>
        <dbReference type="ARBA" id="ARBA00008226"/>
    </source>
</evidence>
<dbReference type="PRINTS" id="PR00980">
    <property type="entry name" value="TRNASYNTHALA"/>
</dbReference>
<keyword evidence="9" id="KW-0030">Aminoacyl-tRNA synthetase</keyword>
<name>A0A7V3J9X5_UNCC3</name>
<dbReference type="PANTHER" id="PTHR11777:SF9">
    <property type="entry name" value="ALANINE--TRNA LIGASE, CYTOPLASMIC"/>
    <property type="match status" value="1"/>
</dbReference>
<reference evidence="11" key="1">
    <citation type="journal article" date="2020" name="mSystems">
        <title>Genome- and Community-Level Interaction Insights into Carbon Utilization and Element Cycling Functions of Hydrothermarchaeota in Hydrothermal Sediment.</title>
        <authorList>
            <person name="Zhou Z."/>
            <person name="Liu Y."/>
            <person name="Xu W."/>
            <person name="Pan J."/>
            <person name="Luo Z.H."/>
            <person name="Li M."/>
        </authorList>
    </citation>
    <scope>NUCLEOTIDE SEQUENCE [LARGE SCALE GENOMIC DNA]</scope>
    <source>
        <strain evidence="11">SpSt-757</strain>
    </source>
</reference>
<evidence type="ECO:0000256" key="3">
    <source>
        <dbReference type="ARBA" id="ARBA00022555"/>
    </source>
</evidence>
<dbReference type="InterPro" id="IPR002318">
    <property type="entry name" value="Ala-tRNA-lgiase_IIc"/>
</dbReference>
<dbReference type="GO" id="GO:0005524">
    <property type="term" value="F:ATP binding"/>
    <property type="evidence" value="ECO:0007669"/>
    <property type="project" value="UniProtKB-KW"/>
</dbReference>
<keyword evidence="6" id="KW-0067">ATP-binding</keyword>
<comment type="similarity">
    <text evidence="1">Belongs to the class-II aminoacyl-tRNA synthetase family.</text>
</comment>
<dbReference type="Gene3D" id="3.30.930.10">
    <property type="entry name" value="Bira Bifunctional Protein, Domain 2"/>
    <property type="match status" value="1"/>
</dbReference>